<feature type="domain" description="PHD-type" evidence="8">
    <location>
        <begin position="357"/>
        <end position="408"/>
    </location>
</feature>
<dbReference type="InterPro" id="IPR037869">
    <property type="entry name" value="Spp1/CFP1"/>
</dbReference>
<dbReference type="PROSITE" id="PS01359">
    <property type="entry name" value="ZF_PHD_1"/>
    <property type="match status" value="1"/>
</dbReference>
<feature type="compositionally biased region" description="Low complexity" evidence="7">
    <location>
        <begin position="83"/>
        <end position="92"/>
    </location>
</feature>
<evidence type="ECO:0000256" key="4">
    <source>
        <dbReference type="ARBA" id="ARBA00022833"/>
    </source>
</evidence>
<evidence type="ECO:0000256" key="5">
    <source>
        <dbReference type="ARBA" id="ARBA00023242"/>
    </source>
</evidence>
<keyword evidence="4" id="KW-0862">Zinc</keyword>
<sequence>MSFSLSSLLNPEPATAAQASPDAEQQRKSPLGYEQHYTYPTSTAVEAAEALATLAASEAPPPAQYYTSHAATSPIELPPPTPTTTRKPSSPTLEQYQTSSRSPEQQRRPSIISPALTLPPLQNFTSPPLEEQTQTPRANPPHRQQQQQPTPETAYISSTTHQQVPSAPMMQPRLPSQLDGTSSSPPPPTTSSPVNGRRSSVQSTEPKTVAALKQEHTVSTQSPLRESSVPMPSTEQSGPVVQVSNSDSANPVVKHKKTAPSKTKKGTASVSKRSAGGAGGGGGPPSKKRKVEIKRSETPASRAVGKGSTTGGSSPVISTQRSQSRSRSEEADGDEEAYGSSGNDDGGSGEGGDDSGDLYCICRKPDNGTFMIGCDGTCDDWYHGKCVGIEERDKNLIDKYLCPSCTKAGKGRTTWKRMCRREGCRLPAKVGKSKGGSDSSKYCSEECGVLFFREMVSRTRGREEVVKSRGGRRRGTGSVGGGVGQEDDLVGARGGVLAAGEVKALLNVSKTAEDFKKLGEGVLSPPATPDGKDGQPSSSVGEGGVVFSEQDSAALAEVSRQKDAARKRHLVLKDRMKFVTMVKQAAGRMAAEKELKPKEFCGYDPRLEWTEEQFALWRESSAGRQAFELETLAVENSGRKDVEMTNGEGHSGDEDVGGVYAMLDVCGRKKCARHLEWAKLAVDDLRFEMGDNGDRMRGLDREESEIREGAAMRSKGGMGSAGEGTVEVHGLGITGLNGNANGEKSGDVEMGGVVDEQKQDVGSAALQVEEHEVVDEKTTAPVLEAEDMETEQSAAPIMAPEAMMVVDAAAS</sequence>
<dbReference type="InterPro" id="IPR001965">
    <property type="entry name" value="Znf_PHD"/>
</dbReference>
<evidence type="ECO:0000313" key="9">
    <source>
        <dbReference type="EMBL" id="KAK5708013.1"/>
    </source>
</evidence>
<dbReference type="GO" id="GO:0045893">
    <property type="term" value="P:positive regulation of DNA-templated transcription"/>
    <property type="evidence" value="ECO:0007669"/>
    <property type="project" value="TreeGrafter"/>
</dbReference>
<dbReference type="PROSITE" id="PS50016">
    <property type="entry name" value="ZF_PHD_2"/>
    <property type="match status" value="1"/>
</dbReference>
<feature type="compositionally biased region" description="Polar residues" evidence="7">
    <location>
        <begin position="149"/>
        <end position="165"/>
    </location>
</feature>
<dbReference type="InterPro" id="IPR019786">
    <property type="entry name" value="Zinc_finger_PHD-type_CS"/>
</dbReference>
<evidence type="ECO:0000256" key="1">
    <source>
        <dbReference type="ARBA" id="ARBA00004123"/>
    </source>
</evidence>
<evidence type="ECO:0000313" key="10">
    <source>
        <dbReference type="Proteomes" id="UP001310594"/>
    </source>
</evidence>
<evidence type="ECO:0000256" key="3">
    <source>
        <dbReference type="ARBA" id="ARBA00022771"/>
    </source>
</evidence>
<gene>
    <name evidence="9" type="primary">SPP1</name>
    <name evidence="9" type="ORF">LTR97_000553</name>
</gene>
<evidence type="ECO:0000256" key="7">
    <source>
        <dbReference type="SAM" id="MobiDB-lite"/>
    </source>
</evidence>
<dbReference type="AlphaFoldDB" id="A0AAN7WHG3"/>
<keyword evidence="3 6" id="KW-0863">Zinc-finger</keyword>
<feature type="region of interest" description="Disordered" evidence="7">
    <location>
        <begin position="463"/>
        <end position="485"/>
    </location>
</feature>
<dbReference type="InterPro" id="IPR011011">
    <property type="entry name" value="Znf_FYVE_PHD"/>
</dbReference>
<protein>
    <submittedName>
        <fullName evidence="9">COMPASS (Complex proteins associated with Set1p) component</fullName>
    </submittedName>
</protein>
<dbReference type="InterPro" id="IPR019787">
    <property type="entry name" value="Znf_PHD-finger"/>
</dbReference>
<evidence type="ECO:0000259" key="8">
    <source>
        <dbReference type="PROSITE" id="PS50016"/>
    </source>
</evidence>
<feature type="compositionally biased region" description="Polar residues" evidence="7">
    <location>
        <begin position="217"/>
        <end position="249"/>
    </location>
</feature>
<dbReference type="PANTHER" id="PTHR46174">
    <property type="entry name" value="CXXC-TYPE ZINC FINGER PROTEIN 1"/>
    <property type="match status" value="1"/>
</dbReference>
<feature type="compositionally biased region" description="Polar residues" evidence="7">
    <location>
        <begin position="197"/>
        <end position="206"/>
    </location>
</feature>
<dbReference type="Gene3D" id="3.30.40.10">
    <property type="entry name" value="Zinc/RING finger domain, C3HC4 (zinc finger)"/>
    <property type="match status" value="1"/>
</dbReference>
<feature type="region of interest" description="Disordered" evidence="7">
    <location>
        <begin position="59"/>
        <end position="351"/>
    </location>
</feature>
<feature type="compositionally biased region" description="Low complexity" evidence="7">
    <location>
        <begin position="266"/>
        <end position="275"/>
    </location>
</feature>
<dbReference type="EMBL" id="JAVRQU010000001">
    <property type="protein sequence ID" value="KAK5708013.1"/>
    <property type="molecule type" value="Genomic_DNA"/>
</dbReference>
<comment type="caution">
    <text evidence="9">The sequence shown here is derived from an EMBL/GenBank/DDBJ whole genome shotgun (WGS) entry which is preliminary data.</text>
</comment>
<dbReference type="InterPro" id="IPR013083">
    <property type="entry name" value="Znf_RING/FYVE/PHD"/>
</dbReference>
<feature type="compositionally biased region" description="Polar residues" evidence="7">
    <location>
        <begin position="120"/>
        <end position="137"/>
    </location>
</feature>
<dbReference type="GO" id="GO:0048188">
    <property type="term" value="C:Set1C/COMPASS complex"/>
    <property type="evidence" value="ECO:0007669"/>
    <property type="project" value="InterPro"/>
</dbReference>
<feature type="compositionally biased region" description="Basic residues" evidence="7">
    <location>
        <begin position="253"/>
        <end position="265"/>
    </location>
</feature>
<evidence type="ECO:0000256" key="6">
    <source>
        <dbReference type="PROSITE-ProRule" id="PRU00146"/>
    </source>
</evidence>
<organism evidence="9 10">
    <name type="scientific">Elasticomyces elasticus</name>
    <dbReference type="NCBI Taxonomy" id="574655"/>
    <lineage>
        <taxon>Eukaryota</taxon>
        <taxon>Fungi</taxon>
        <taxon>Dikarya</taxon>
        <taxon>Ascomycota</taxon>
        <taxon>Pezizomycotina</taxon>
        <taxon>Dothideomycetes</taxon>
        <taxon>Dothideomycetidae</taxon>
        <taxon>Mycosphaerellales</taxon>
        <taxon>Teratosphaeriaceae</taxon>
        <taxon>Elasticomyces</taxon>
    </lineage>
</organism>
<dbReference type="GO" id="GO:0008270">
    <property type="term" value="F:zinc ion binding"/>
    <property type="evidence" value="ECO:0007669"/>
    <property type="project" value="UniProtKB-KW"/>
</dbReference>
<dbReference type="Proteomes" id="UP001310594">
    <property type="component" value="Unassembled WGS sequence"/>
</dbReference>
<feature type="region of interest" description="Disordered" evidence="7">
    <location>
        <begin position="1"/>
        <end position="37"/>
    </location>
</feature>
<accession>A0AAN7WHG3</accession>
<dbReference type="SMART" id="SM00249">
    <property type="entry name" value="PHD"/>
    <property type="match status" value="1"/>
</dbReference>
<dbReference type="Pfam" id="PF00628">
    <property type="entry name" value="PHD"/>
    <property type="match status" value="1"/>
</dbReference>
<reference evidence="9" key="1">
    <citation type="submission" date="2023-08" db="EMBL/GenBank/DDBJ databases">
        <title>Black Yeasts Isolated from many extreme environments.</title>
        <authorList>
            <person name="Coleine C."/>
            <person name="Stajich J.E."/>
            <person name="Selbmann L."/>
        </authorList>
    </citation>
    <scope>NUCLEOTIDE SEQUENCE</scope>
    <source>
        <strain evidence="9">CCFEE 5810</strain>
    </source>
</reference>
<dbReference type="SUPFAM" id="SSF57903">
    <property type="entry name" value="FYVE/PHD zinc finger"/>
    <property type="match status" value="1"/>
</dbReference>
<feature type="region of interest" description="Disordered" evidence="7">
    <location>
        <begin position="519"/>
        <end position="544"/>
    </location>
</feature>
<keyword evidence="5" id="KW-0539">Nucleus</keyword>
<dbReference type="PANTHER" id="PTHR46174:SF1">
    <property type="entry name" value="CXXC-TYPE ZINC FINGER PROTEIN 1"/>
    <property type="match status" value="1"/>
</dbReference>
<proteinExistence type="predicted"/>
<comment type="subcellular location">
    <subcellularLocation>
        <location evidence="1">Nucleus</location>
    </subcellularLocation>
</comment>
<keyword evidence="2" id="KW-0479">Metal-binding</keyword>
<name>A0AAN7WHG3_9PEZI</name>
<evidence type="ECO:0000256" key="2">
    <source>
        <dbReference type="ARBA" id="ARBA00022723"/>
    </source>
</evidence>